<keyword evidence="1" id="KW-0812">Transmembrane</keyword>
<feature type="signal peptide" evidence="2">
    <location>
        <begin position="1"/>
        <end position="25"/>
    </location>
</feature>
<evidence type="ECO:0000313" key="4">
    <source>
        <dbReference type="Proteomes" id="UP000631670"/>
    </source>
</evidence>
<dbReference type="Proteomes" id="UP000631670">
    <property type="component" value="Unassembled WGS sequence"/>
</dbReference>
<reference evidence="3 4" key="1">
    <citation type="submission" date="2020-10" db="EMBL/GenBank/DDBJ databases">
        <title>Sequencing the genomes of 1000 actinobacteria strains.</title>
        <authorList>
            <person name="Klenk H.-P."/>
        </authorList>
    </citation>
    <scope>NUCLEOTIDE SEQUENCE [LARGE SCALE GENOMIC DNA]</scope>
    <source>
        <strain evidence="3 4">DSM 44653</strain>
    </source>
</reference>
<protein>
    <recommendedName>
        <fullName evidence="5">Lipoprotein</fullName>
    </recommendedName>
</protein>
<keyword evidence="2" id="KW-0732">Signal</keyword>
<keyword evidence="1" id="KW-1133">Transmembrane helix</keyword>
<dbReference type="EMBL" id="JADBEG010000001">
    <property type="protein sequence ID" value="MBE1495743.1"/>
    <property type="molecule type" value="Genomic_DNA"/>
</dbReference>
<comment type="caution">
    <text evidence="3">The sequence shown here is derived from an EMBL/GenBank/DDBJ whole genome shotgun (WGS) entry which is preliminary data.</text>
</comment>
<keyword evidence="4" id="KW-1185">Reference proteome</keyword>
<feature type="chain" id="PRO_5046265463" description="Lipoprotein" evidence="2">
    <location>
        <begin position="26"/>
        <end position="104"/>
    </location>
</feature>
<evidence type="ECO:0008006" key="5">
    <source>
        <dbReference type="Google" id="ProtNLM"/>
    </source>
</evidence>
<name>A0ABR9HXW6_9PSEU</name>
<gene>
    <name evidence="3" type="ORF">H4696_002843</name>
</gene>
<accession>A0ABR9HXW6</accession>
<evidence type="ECO:0000313" key="3">
    <source>
        <dbReference type="EMBL" id="MBE1495743.1"/>
    </source>
</evidence>
<evidence type="ECO:0000256" key="1">
    <source>
        <dbReference type="SAM" id="Phobius"/>
    </source>
</evidence>
<proteinExistence type="predicted"/>
<dbReference type="PROSITE" id="PS51257">
    <property type="entry name" value="PROKAR_LIPOPROTEIN"/>
    <property type="match status" value="1"/>
</dbReference>
<organism evidence="3 4">
    <name type="scientific">Amycolatopsis lexingtonensis</name>
    <dbReference type="NCBI Taxonomy" id="218822"/>
    <lineage>
        <taxon>Bacteria</taxon>
        <taxon>Bacillati</taxon>
        <taxon>Actinomycetota</taxon>
        <taxon>Actinomycetes</taxon>
        <taxon>Pseudonocardiales</taxon>
        <taxon>Pseudonocardiaceae</taxon>
        <taxon>Amycolatopsis</taxon>
    </lineage>
</organism>
<keyword evidence="1" id="KW-0472">Membrane</keyword>
<feature type="transmembrane region" description="Helical" evidence="1">
    <location>
        <begin position="72"/>
        <end position="90"/>
    </location>
</feature>
<dbReference type="RefSeq" id="WP_086859146.1">
    <property type="nucleotide sequence ID" value="NZ_JADBEG010000001.1"/>
</dbReference>
<sequence>MTGRRAALTSLTAGLALLLAACAPAGNTFADHASRPGFWLGLWHGFICPVSFVVSLFNDHVGVYEVHNNGHWYDFGFVFGILVAASVFHGPSYTRRRRRALTDR</sequence>
<evidence type="ECO:0000256" key="2">
    <source>
        <dbReference type="SAM" id="SignalP"/>
    </source>
</evidence>